<dbReference type="OrthoDB" id="3034917at2"/>
<keyword evidence="4" id="KW-1185">Reference proteome</keyword>
<feature type="transmembrane region" description="Helical" evidence="2">
    <location>
        <begin position="6"/>
        <end position="26"/>
    </location>
</feature>
<dbReference type="Proteomes" id="UP000029669">
    <property type="component" value="Chromosome"/>
</dbReference>
<evidence type="ECO:0000256" key="1">
    <source>
        <dbReference type="SAM" id="Coils"/>
    </source>
</evidence>
<protein>
    <recommendedName>
        <fullName evidence="5">DUF4363 domain-containing protein</fullName>
    </recommendedName>
</protein>
<gene>
    <name evidence="3" type="ORF">TKV_c04600</name>
</gene>
<dbReference type="RefSeq" id="WP_049684583.1">
    <property type="nucleotide sequence ID" value="NZ_CP009170.1"/>
</dbReference>
<dbReference type="AlphaFoldDB" id="A0A097APB1"/>
<dbReference type="Pfam" id="PF14276">
    <property type="entry name" value="DUF4363"/>
    <property type="match status" value="1"/>
</dbReference>
<keyword evidence="2" id="KW-0472">Membrane</keyword>
<dbReference type="eggNOG" id="ENOG5032ZJH">
    <property type="taxonomic scope" value="Bacteria"/>
</dbReference>
<reference evidence="4" key="1">
    <citation type="journal article" date="2015" name="Genome Announc.">
        <title>Whole-Genome Sequences of 80 Environmental and Clinical Isolates of Burkholderia pseudomallei.</title>
        <authorList>
            <person name="Johnson S.L."/>
            <person name="Baker A.L."/>
            <person name="Chain P.S."/>
            <person name="Currie B.J."/>
            <person name="Daligault H.E."/>
            <person name="Davenport K.W."/>
            <person name="Davis C.B."/>
            <person name="Inglis T.J."/>
            <person name="Kaestli M."/>
            <person name="Koren S."/>
            <person name="Mayo M."/>
            <person name="Merritt A.J."/>
            <person name="Price E.P."/>
            <person name="Sarovich D.S."/>
            <person name="Warner J."/>
            <person name="Rosovitz M.J."/>
        </authorList>
    </citation>
    <scope>NUCLEOTIDE SEQUENCE [LARGE SCALE GENOMIC DNA]</scope>
    <source>
        <strain evidence="4">DSM 2030</strain>
    </source>
</reference>
<keyword evidence="2" id="KW-0812">Transmembrane</keyword>
<evidence type="ECO:0000256" key="2">
    <source>
        <dbReference type="SAM" id="Phobius"/>
    </source>
</evidence>
<sequence>MRYVVPLMISIVIFVLLLDIISFKYLDKTSENLNKMLTAVQQNIEKGHWEEAKKNIEKAEKEWKKIDKKWAILIEHREIDEIEINMEKLKSYVETKNKDLSMAQLKAIKMLIRHIPQNEKPILENIL</sequence>
<dbReference type="STRING" id="2325.TKV_c04600"/>
<dbReference type="EMBL" id="CP009170">
    <property type="protein sequence ID" value="AIS51662.1"/>
    <property type="molecule type" value="Genomic_DNA"/>
</dbReference>
<dbReference type="InterPro" id="IPR025373">
    <property type="entry name" value="DUF4363"/>
</dbReference>
<name>A0A097APB1_THEKI</name>
<dbReference type="KEGG" id="tki:TKV_c04600"/>
<dbReference type="HOGENOM" id="CLU_156635_0_0_9"/>
<dbReference type="InterPro" id="IPR035440">
    <property type="entry name" value="4HB_MCP_dom_sf"/>
</dbReference>
<organism evidence="3 4">
    <name type="scientific">Thermoanaerobacter kivui</name>
    <name type="common">Acetogenium kivui</name>
    <dbReference type="NCBI Taxonomy" id="2325"/>
    <lineage>
        <taxon>Bacteria</taxon>
        <taxon>Bacillati</taxon>
        <taxon>Bacillota</taxon>
        <taxon>Clostridia</taxon>
        <taxon>Thermoanaerobacterales</taxon>
        <taxon>Thermoanaerobacteraceae</taxon>
        <taxon>Thermoanaerobacter</taxon>
    </lineage>
</organism>
<feature type="coiled-coil region" evidence="1">
    <location>
        <begin position="49"/>
        <end position="99"/>
    </location>
</feature>
<evidence type="ECO:0000313" key="3">
    <source>
        <dbReference type="EMBL" id="AIS51662.1"/>
    </source>
</evidence>
<accession>A0A097APB1</accession>
<keyword evidence="2" id="KW-1133">Transmembrane helix</keyword>
<evidence type="ECO:0000313" key="4">
    <source>
        <dbReference type="Proteomes" id="UP000029669"/>
    </source>
</evidence>
<evidence type="ECO:0008006" key="5">
    <source>
        <dbReference type="Google" id="ProtNLM"/>
    </source>
</evidence>
<keyword evidence="1" id="KW-0175">Coiled coil</keyword>
<dbReference type="SUPFAM" id="SSF47170">
    <property type="entry name" value="Aspartate receptor, ligand-binding domain"/>
    <property type="match status" value="1"/>
</dbReference>
<proteinExistence type="predicted"/>